<sequence>MKYFYFNIYALQIFAAYLLPLVSTARISQTAVITPSSSYQSSFSGIPNYDVNDLKNYFYTTRVIFDIEHQQPIGPFFGYFPNLLSPCSPCPSCPATQGCPDVPSTCPETPTYPSTTPTTSTTTTPTTSITTEATTTSTTAPTSTTTSEPTTTAVPPTCPTCPSCMTCPTPTTPTTCPPVTTTTNAPLPTCPTCPSCMTCPATTISTTSEPTTTAAPPTCPTCPSCMTCPAPTTQTTCPPVTTTTTFTTTAPPTCPTCPSCTLCPVPPPPETITTCDNGLNSSVSAAPNGRISVDNPTPDVNLNCVYGFVAYPPNTRIVVKCNSLSAGARFWLSKAIPVAASVVGIDYTSKTSHLIMTANNLLNKIGIKLDCTWRAIP</sequence>
<gene>
    <name evidence="2" type="ORF">DGAL_LOCUS8494</name>
</gene>
<dbReference type="AlphaFoldDB" id="A0A8J2RPK4"/>
<dbReference type="Proteomes" id="UP000789390">
    <property type="component" value="Unassembled WGS sequence"/>
</dbReference>
<proteinExistence type="predicted"/>
<protein>
    <submittedName>
        <fullName evidence="2">Uncharacterized protein</fullName>
    </submittedName>
</protein>
<name>A0A8J2RPK4_9CRUS</name>
<evidence type="ECO:0000313" key="3">
    <source>
        <dbReference type="Proteomes" id="UP000789390"/>
    </source>
</evidence>
<evidence type="ECO:0000313" key="2">
    <source>
        <dbReference type="EMBL" id="CAH0105470.1"/>
    </source>
</evidence>
<feature type="region of interest" description="Disordered" evidence="1">
    <location>
        <begin position="110"/>
        <end position="151"/>
    </location>
</feature>
<organism evidence="2 3">
    <name type="scientific">Daphnia galeata</name>
    <dbReference type="NCBI Taxonomy" id="27404"/>
    <lineage>
        <taxon>Eukaryota</taxon>
        <taxon>Metazoa</taxon>
        <taxon>Ecdysozoa</taxon>
        <taxon>Arthropoda</taxon>
        <taxon>Crustacea</taxon>
        <taxon>Branchiopoda</taxon>
        <taxon>Diplostraca</taxon>
        <taxon>Cladocera</taxon>
        <taxon>Anomopoda</taxon>
        <taxon>Daphniidae</taxon>
        <taxon>Daphnia</taxon>
    </lineage>
</organism>
<reference evidence="2" key="1">
    <citation type="submission" date="2021-11" db="EMBL/GenBank/DDBJ databases">
        <authorList>
            <person name="Schell T."/>
        </authorList>
    </citation>
    <scope>NUCLEOTIDE SEQUENCE</scope>
    <source>
        <strain evidence="2">M5</strain>
    </source>
</reference>
<accession>A0A8J2RPK4</accession>
<dbReference type="EMBL" id="CAKKLH010000190">
    <property type="protein sequence ID" value="CAH0105470.1"/>
    <property type="molecule type" value="Genomic_DNA"/>
</dbReference>
<evidence type="ECO:0000256" key="1">
    <source>
        <dbReference type="SAM" id="MobiDB-lite"/>
    </source>
</evidence>
<comment type="caution">
    <text evidence="2">The sequence shown here is derived from an EMBL/GenBank/DDBJ whole genome shotgun (WGS) entry which is preliminary data.</text>
</comment>
<dbReference type="OrthoDB" id="6381596at2759"/>
<keyword evidence="3" id="KW-1185">Reference proteome</keyword>